<evidence type="ECO:0000313" key="2">
    <source>
        <dbReference type="EMBL" id="MBB5838779.1"/>
    </source>
</evidence>
<protein>
    <submittedName>
        <fullName evidence="2">Poly(3-hydroxybutyrate) depolymerase</fullName>
    </submittedName>
</protein>
<feature type="chain" id="PRO_5031268454" evidence="1">
    <location>
        <begin position="32"/>
        <end position="53"/>
    </location>
</feature>
<gene>
    <name evidence="2" type="ORF">HDA39_005513</name>
</gene>
<reference evidence="2 3" key="1">
    <citation type="submission" date="2020-08" db="EMBL/GenBank/DDBJ databases">
        <title>Sequencing the genomes of 1000 actinobacteria strains.</title>
        <authorList>
            <person name="Klenk H.-P."/>
        </authorList>
    </citation>
    <scope>NUCLEOTIDE SEQUENCE [LARGE SCALE GENOMIC DNA]</scope>
    <source>
        <strain evidence="2 3">DSM 28967</strain>
    </source>
</reference>
<comment type="caution">
    <text evidence="2">The sequence shown here is derived from an EMBL/GenBank/DDBJ whole genome shotgun (WGS) entry which is preliminary data.</text>
</comment>
<feature type="signal peptide" evidence="1">
    <location>
        <begin position="1"/>
        <end position="31"/>
    </location>
</feature>
<accession>A0A7W9JBA6</accession>
<dbReference type="Proteomes" id="UP000549971">
    <property type="component" value="Unassembled WGS sequence"/>
</dbReference>
<name>A0A7W9JBA6_9ACTN</name>
<dbReference type="AlphaFoldDB" id="A0A7W9JBA6"/>
<dbReference type="EMBL" id="JACHMY010000001">
    <property type="protein sequence ID" value="MBB5838779.1"/>
    <property type="molecule type" value="Genomic_DNA"/>
</dbReference>
<keyword evidence="3" id="KW-1185">Reference proteome</keyword>
<proteinExistence type="predicted"/>
<sequence>MRRARKAFPSAFSGISLVAGVVAVTAQPAIAARVDSPVQRIEGGTCPAKTPQI</sequence>
<organism evidence="2 3">
    <name type="scientific">Kribbella italica</name>
    <dbReference type="NCBI Taxonomy" id="1540520"/>
    <lineage>
        <taxon>Bacteria</taxon>
        <taxon>Bacillati</taxon>
        <taxon>Actinomycetota</taxon>
        <taxon>Actinomycetes</taxon>
        <taxon>Propionibacteriales</taxon>
        <taxon>Kribbellaceae</taxon>
        <taxon>Kribbella</taxon>
    </lineage>
</organism>
<evidence type="ECO:0000256" key="1">
    <source>
        <dbReference type="SAM" id="SignalP"/>
    </source>
</evidence>
<evidence type="ECO:0000313" key="3">
    <source>
        <dbReference type="Proteomes" id="UP000549971"/>
    </source>
</evidence>
<keyword evidence="1" id="KW-0732">Signal</keyword>